<reference evidence="1" key="1">
    <citation type="submission" date="2024-07" db="EMBL/GenBank/DDBJ databases">
        <title>Metagenome and Metagenome-Assembled Genomes of Archaea from a hot spring from the geothermal field of Los Azufres, Mexico.</title>
        <authorList>
            <person name="Marin-Paredes R."/>
            <person name="Martinez-Romero E."/>
            <person name="Servin-Garciduenas L.E."/>
        </authorList>
    </citation>
    <scope>NUCLEOTIDE SEQUENCE</scope>
</reference>
<proteinExistence type="predicted"/>
<protein>
    <submittedName>
        <fullName evidence="1">Ribonuclease Z</fullName>
    </submittedName>
</protein>
<gene>
    <name evidence="1" type="ORF">TU35_002560</name>
</gene>
<evidence type="ECO:0000313" key="2">
    <source>
        <dbReference type="Proteomes" id="UP000033636"/>
    </source>
</evidence>
<dbReference type="EMBL" id="JZWT02000005">
    <property type="protein sequence ID" value="MFB6490123.1"/>
    <property type="molecule type" value="Genomic_DNA"/>
</dbReference>
<sequence length="237" mass="25101">MKIVVLGYGGWISSPWLGHTSLYVVTDKAILLDAGEGAYARMAQCGLPLPDAVVLSHHHGDHVLGLPTILLFARRAGKRVAVVGLAKALEAARRLLEAVAMPHLAEYMEPVELGPRGEAKLGETLIRLAPAKHSVEAAHVRVEHNGKCVAYSGDTAPTEELVELAKGCDVLAHEVSGNPGQEEPAHAVGHSTTSDAVEAARRAGARALLPIHFYLEPPRVPAGVDVILPYPCAEISL</sequence>
<organism evidence="1 2">
    <name type="scientific">Thermoproteus sp. AZ2</name>
    <dbReference type="NCBI Taxonomy" id="1609232"/>
    <lineage>
        <taxon>Archaea</taxon>
        <taxon>Thermoproteota</taxon>
        <taxon>Thermoprotei</taxon>
        <taxon>Thermoproteales</taxon>
        <taxon>Thermoproteaceae</taxon>
        <taxon>Thermoproteus</taxon>
    </lineage>
</organism>
<dbReference type="Proteomes" id="UP000033636">
    <property type="component" value="Unassembled WGS sequence"/>
</dbReference>
<comment type="caution">
    <text evidence="1">The sequence shown here is derived from an EMBL/GenBank/DDBJ whole genome shotgun (WGS) entry which is preliminary data.</text>
</comment>
<accession>A0ACC6UZW2</accession>
<evidence type="ECO:0000313" key="1">
    <source>
        <dbReference type="EMBL" id="MFB6490123.1"/>
    </source>
</evidence>
<name>A0ACC6UZW2_9CREN</name>